<evidence type="ECO:0000313" key="5">
    <source>
        <dbReference type="Proteomes" id="UP000597338"/>
    </source>
</evidence>
<dbReference type="Pfam" id="PF07508">
    <property type="entry name" value="Recombinase"/>
    <property type="match status" value="1"/>
</dbReference>
<dbReference type="PANTHER" id="PTHR30461:SF23">
    <property type="entry name" value="DNA RECOMBINASE-RELATED"/>
    <property type="match status" value="1"/>
</dbReference>
<evidence type="ECO:0000313" key="4">
    <source>
        <dbReference type="EMBL" id="GGC33235.1"/>
    </source>
</evidence>
<accession>A0ABQ1M3X3</accession>
<name>A0ABQ1M3X3_9SPHI</name>
<dbReference type="Proteomes" id="UP000597338">
    <property type="component" value="Unassembled WGS sequence"/>
</dbReference>
<proteinExistence type="predicted"/>
<dbReference type="PROSITE" id="PS51736">
    <property type="entry name" value="RECOMBINASES_3"/>
    <property type="match status" value="1"/>
</dbReference>
<dbReference type="Pfam" id="PF13408">
    <property type="entry name" value="Zn_ribbon_recom"/>
    <property type="match status" value="1"/>
</dbReference>
<keyword evidence="1" id="KW-0175">Coiled coil</keyword>
<sequence>MKAIGYVRISKRDQSNYSLDYQQSSIREYCKRNKVELVSVFVDDGESSYTFDRPDYMALEKFIRQNKREVKYLVVLDHDRFSRNLAEALLKIEQLERKFGLTVLATNEPLDIDPSDPAVFIQRAFKYLMANHELFTIRKRAQMGIRQAQESGRHVSVAPFGYINARDASGKGILVIDENRSFIVQKIFRDYLAGIPHYEIYKEVRKLGLTLTGNDSIARILGNCVYAGLIKVPGNEKLPERHVSGLHEPIIPEAQYWLVQEMLQANKRAEQPQPKEEFPLRGLLKSPCCGGNMTAGWSKGRRKRYLYYRCIRHSNVNISGKVLHDKYEALVKHLDFAQEDLDFIIADVEEKMRKDLDLMKKQVAIKAGQLAAVEKQIDRLEERMINEELEASTYKKYFRKFKMESARLKEEIAYLEQGSEDEYNQQLLRLPYLVNLATIFEQVPVTDQHSIMRDVFKHGLTFSEGVFRTPWINPMLEHNLQILKEKELLFLEQPSDFLDGFPSGRGGGIRTHGLFVPNEARYRAALHPDEAGNVGAKISFLFEKSENLDFFIPTSTISGG</sequence>
<organism evidence="4 5">
    <name type="scientific">Parapedobacter defluvii</name>
    <dbReference type="NCBI Taxonomy" id="2045106"/>
    <lineage>
        <taxon>Bacteria</taxon>
        <taxon>Pseudomonadati</taxon>
        <taxon>Bacteroidota</taxon>
        <taxon>Sphingobacteriia</taxon>
        <taxon>Sphingobacteriales</taxon>
        <taxon>Sphingobacteriaceae</taxon>
        <taxon>Parapedobacter</taxon>
    </lineage>
</organism>
<gene>
    <name evidence="4" type="primary">int</name>
    <name evidence="4" type="ORF">GCM10011386_26640</name>
</gene>
<dbReference type="Pfam" id="PF00239">
    <property type="entry name" value="Resolvase"/>
    <property type="match status" value="1"/>
</dbReference>
<dbReference type="PROSITE" id="PS51737">
    <property type="entry name" value="RECOMBINASE_DNA_BIND"/>
    <property type="match status" value="1"/>
</dbReference>
<dbReference type="InterPro" id="IPR050639">
    <property type="entry name" value="SSR_resolvase"/>
</dbReference>
<dbReference type="CDD" id="cd00338">
    <property type="entry name" value="Ser_Recombinase"/>
    <property type="match status" value="1"/>
</dbReference>
<dbReference type="EMBL" id="BMIK01000009">
    <property type="protein sequence ID" value="GGC33235.1"/>
    <property type="molecule type" value="Genomic_DNA"/>
</dbReference>
<dbReference type="SUPFAM" id="SSF53041">
    <property type="entry name" value="Resolvase-like"/>
    <property type="match status" value="1"/>
</dbReference>
<dbReference type="SMART" id="SM00857">
    <property type="entry name" value="Resolvase"/>
    <property type="match status" value="1"/>
</dbReference>
<evidence type="ECO:0000256" key="1">
    <source>
        <dbReference type="SAM" id="Coils"/>
    </source>
</evidence>
<dbReference type="InterPro" id="IPR006119">
    <property type="entry name" value="Resolv_N"/>
</dbReference>
<dbReference type="InterPro" id="IPR025827">
    <property type="entry name" value="Zn_ribbon_recom_dom"/>
</dbReference>
<reference evidence="5" key="1">
    <citation type="journal article" date="2019" name="Int. J. Syst. Evol. Microbiol.">
        <title>The Global Catalogue of Microorganisms (GCM) 10K type strain sequencing project: providing services to taxonomists for standard genome sequencing and annotation.</title>
        <authorList>
            <consortium name="The Broad Institute Genomics Platform"/>
            <consortium name="The Broad Institute Genome Sequencing Center for Infectious Disease"/>
            <person name="Wu L."/>
            <person name="Ma J."/>
        </authorList>
    </citation>
    <scope>NUCLEOTIDE SEQUENCE [LARGE SCALE GENOMIC DNA]</scope>
    <source>
        <strain evidence="5">CGMCC 1.15342</strain>
    </source>
</reference>
<evidence type="ECO:0000259" key="2">
    <source>
        <dbReference type="PROSITE" id="PS51736"/>
    </source>
</evidence>
<dbReference type="PANTHER" id="PTHR30461">
    <property type="entry name" value="DNA-INVERTASE FROM LAMBDOID PROPHAGE"/>
    <property type="match status" value="1"/>
</dbReference>
<dbReference type="InterPro" id="IPR011109">
    <property type="entry name" value="DNA_bind_recombinase_dom"/>
</dbReference>
<evidence type="ECO:0000259" key="3">
    <source>
        <dbReference type="PROSITE" id="PS51737"/>
    </source>
</evidence>
<feature type="coiled-coil region" evidence="1">
    <location>
        <begin position="363"/>
        <end position="390"/>
    </location>
</feature>
<dbReference type="Gene3D" id="3.90.1750.20">
    <property type="entry name" value="Putative Large Serine Recombinase, Chain B, Domain 2"/>
    <property type="match status" value="1"/>
</dbReference>
<dbReference type="Gene3D" id="3.40.50.1390">
    <property type="entry name" value="Resolvase, N-terminal catalytic domain"/>
    <property type="match status" value="1"/>
</dbReference>
<dbReference type="InterPro" id="IPR036162">
    <property type="entry name" value="Resolvase-like_N_sf"/>
</dbReference>
<protein>
    <submittedName>
        <fullName evidence="4">Integrase</fullName>
    </submittedName>
</protein>
<comment type="caution">
    <text evidence="4">The sequence shown here is derived from an EMBL/GenBank/DDBJ whole genome shotgun (WGS) entry which is preliminary data.</text>
</comment>
<dbReference type="InterPro" id="IPR038109">
    <property type="entry name" value="DNA_bind_recomb_sf"/>
</dbReference>
<feature type="domain" description="Resolvase/invertase-type recombinase catalytic" evidence="2">
    <location>
        <begin position="2"/>
        <end position="152"/>
    </location>
</feature>
<keyword evidence="5" id="KW-1185">Reference proteome</keyword>
<feature type="domain" description="Recombinase" evidence="3">
    <location>
        <begin position="159"/>
        <end position="269"/>
    </location>
</feature>